<dbReference type="Proteomes" id="UP000254939">
    <property type="component" value="Unassembled WGS sequence"/>
</dbReference>
<dbReference type="Pfam" id="PF13817">
    <property type="entry name" value="DDE_Tnp_IS66_C"/>
    <property type="match status" value="1"/>
</dbReference>
<proteinExistence type="predicted"/>
<accession>A0A370KDL1</accession>
<evidence type="ECO:0000259" key="1">
    <source>
        <dbReference type="Pfam" id="PF13817"/>
    </source>
</evidence>
<organism evidence="2 3">
    <name type="scientific">Rhizobium grahamii</name>
    <dbReference type="NCBI Taxonomy" id="1120045"/>
    <lineage>
        <taxon>Bacteria</taxon>
        <taxon>Pseudomonadati</taxon>
        <taxon>Pseudomonadota</taxon>
        <taxon>Alphaproteobacteria</taxon>
        <taxon>Hyphomicrobiales</taxon>
        <taxon>Rhizobiaceae</taxon>
        <taxon>Rhizobium/Agrobacterium group</taxon>
        <taxon>Rhizobium</taxon>
    </lineage>
</organism>
<protein>
    <recommendedName>
        <fullName evidence="1">Transposase IS66 C-terminal domain-containing protein</fullName>
    </recommendedName>
</protein>
<sequence>NVDPLAWLTQTLVRMANGWPAQDIDALMPWNFESSVVG</sequence>
<evidence type="ECO:0000313" key="2">
    <source>
        <dbReference type="EMBL" id="RDJ01001.1"/>
    </source>
</evidence>
<dbReference type="AlphaFoldDB" id="A0A370KDL1"/>
<feature type="domain" description="Transposase IS66 C-terminal" evidence="1">
    <location>
        <begin position="1"/>
        <end position="30"/>
    </location>
</feature>
<comment type="caution">
    <text evidence="2">The sequence shown here is derived from an EMBL/GenBank/DDBJ whole genome shotgun (WGS) entry which is preliminary data.</text>
</comment>
<name>A0A370KDL1_9HYPH</name>
<dbReference type="OrthoDB" id="9800877at2"/>
<evidence type="ECO:0000313" key="3">
    <source>
        <dbReference type="Proteomes" id="UP000254939"/>
    </source>
</evidence>
<feature type="non-terminal residue" evidence="2">
    <location>
        <position position="1"/>
    </location>
</feature>
<reference evidence="2 3" key="1">
    <citation type="submission" date="2017-03" db="EMBL/GenBank/DDBJ databases">
        <title>Genome analysis of Rhizobial strains effectives or ineffectives for nitrogen fixation isolated from bean seeds.</title>
        <authorList>
            <person name="Peralta H."/>
            <person name="Aguilar-Vera A."/>
            <person name="Mora Y."/>
            <person name="Vargas-Lagunas C."/>
            <person name="Girard L."/>
            <person name="Mora J."/>
        </authorList>
    </citation>
    <scope>NUCLEOTIDE SEQUENCE [LARGE SCALE GENOMIC DNA]</scope>
    <source>
        <strain evidence="2 3">CCGM3</strain>
    </source>
</reference>
<dbReference type="EMBL" id="NAAC01000053">
    <property type="protein sequence ID" value="RDJ01001.1"/>
    <property type="molecule type" value="Genomic_DNA"/>
</dbReference>
<gene>
    <name evidence="2" type="ORF">B5K06_34325</name>
</gene>
<dbReference type="RefSeq" id="WP_146076456.1">
    <property type="nucleotide sequence ID" value="NZ_KZ857274.1"/>
</dbReference>
<dbReference type="InterPro" id="IPR039552">
    <property type="entry name" value="IS66_C"/>
</dbReference>